<dbReference type="InterPro" id="IPR000719">
    <property type="entry name" value="Prot_kinase_dom"/>
</dbReference>
<dbReference type="Pfam" id="PF00069">
    <property type="entry name" value="Pkinase"/>
    <property type="match status" value="1"/>
</dbReference>
<gene>
    <name evidence="9" type="ORF">PPRIM_AZ9-3.1.T1000075</name>
</gene>
<keyword evidence="1 7" id="KW-0723">Serine/threonine-protein kinase</keyword>
<dbReference type="PROSITE" id="PS50011">
    <property type="entry name" value="PROTEIN_KINASE_DOM"/>
    <property type="match status" value="1"/>
</dbReference>
<comment type="caution">
    <text evidence="9">The sequence shown here is derived from an EMBL/GenBank/DDBJ whole genome shotgun (WGS) entry which is preliminary data.</text>
</comment>
<dbReference type="GO" id="GO:0005634">
    <property type="term" value="C:nucleus"/>
    <property type="evidence" value="ECO:0007669"/>
    <property type="project" value="TreeGrafter"/>
</dbReference>
<dbReference type="PANTHER" id="PTHR24345:SF0">
    <property type="entry name" value="CELL CYCLE SERINE_THREONINE-PROTEIN KINASE CDC5_MSD2"/>
    <property type="match status" value="1"/>
</dbReference>
<feature type="binding site" evidence="6">
    <location>
        <position position="153"/>
    </location>
    <ligand>
        <name>ATP</name>
        <dbReference type="ChEBI" id="CHEBI:30616"/>
    </ligand>
</feature>
<evidence type="ECO:0000256" key="5">
    <source>
        <dbReference type="ARBA" id="ARBA00022840"/>
    </source>
</evidence>
<evidence type="ECO:0000256" key="2">
    <source>
        <dbReference type="ARBA" id="ARBA00022679"/>
    </source>
</evidence>
<evidence type="ECO:0000256" key="4">
    <source>
        <dbReference type="ARBA" id="ARBA00022777"/>
    </source>
</evidence>
<keyword evidence="10" id="KW-1185">Reference proteome</keyword>
<evidence type="ECO:0000256" key="1">
    <source>
        <dbReference type="ARBA" id="ARBA00022527"/>
    </source>
</evidence>
<feature type="domain" description="Protein kinase" evidence="8">
    <location>
        <begin position="124"/>
        <end position="376"/>
    </location>
</feature>
<evidence type="ECO:0000259" key="8">
    <source>
        <dbReference type="PROSITE" id="PS50011"/>
    </source>
</evidence>
<keyword evidence="2" id="KW-0808">Transferase</keyword>
<evidence type="ECO:0000256" key="7">
    <source>
        <dbReference type="RuleBase" id="RU000304"/>
    </source>
</evidence>
<proteinExistence type="inferred from homology"/>
<dbReference type="FunFam" id="1.10.510.10:FF:000945">
    <property type="entry name" value="Uncharacterized protein"/>
    <property type="match status" value="1"/>
</dbReference>
<comment type="similarity">
    <text evidence="7">Belongs to the protein kinase superfamily.</text>
</comment>
<sequence length="479" mass="55348">MIDNSNTVKTSNFLLQSNRTQLWTLSTKPIDSSVSGCFHVSYKLGVFREASLYLQGQNLYKCKNHKWKVCDIGNSQLEVVRHNVFGEGCKLGFGQNYIEIYGKIEELLEKLKKQCIQSNFTQKYSILKLIGQGTYGKVYRVKNKSNQKEFAVKTFEKSLLILPSDKIALAKELEIARLFEHPNLLQFYETFESEQFIFVVFELLLGGNLRQEIKKSKISEKRAFNIIRQLLVALDHMHSLGVIHRDIKPENIMFRNSEELVLTDFGLADYYRKDGQYLFTNCGTPGYCAPELLQNKLYDFKVDVFSAGIVLFQMLTGENPFDSDDYNKRVKLNKQGLIDWSIVNVNGDALDFLQSLLSRNPFHRLTAAQAINHKIFNQDYGRFQRSGVSNTLVSTGSQLSSPNTKQLQIIPSPLQSPKINSLHQFEFDELDNLILEQSKKDKSIVNYPMLERKQNQQFQFNYKVQHRTTKSEVLLFFQE</sequence>
<dbReference type="PROSITE" id="PS00108">
    <property type="entry name" value="PROTEIN_KINASE_ST"/>
    <property type="match status" value="1"/>
</dbReference>
<keyword evidence="3 6" id="KW-0547">Nucleotide-binding</keyword>
<dbReference type="Proteomes" id="UP000688137">
    <property type="component" value="Unassembled WGS sequence"/>
</dbReference>
<organism evidence="9 10">
    <name type="scientific">Paramecium primaurelia</name>
    <dbReference type="NCBI Taxonomy" id="5886"/>
    <lineage>
        <taxon>Eukaryota</taxon>
        <taxon>Sar</taxon>
        <taxon>Alveolata</taxon>
        <taxon>Ciliophora</taxon>
        <taxon>Intramacronucleata</taxon>
        <taxon>Oligohymenophorea</taxon>
        <taxon>Peniculida</taxon>
        <taxon>Parameciidae</taxon>
        <taxon>Paramecium</taxon>
    </lineage>
</organism>
<accession>A0A8S1P2H4</accession>
<dbReference type="InterPro" id="IPR008271">
    <property type="entry name" value="Ser/Thr_kinase_AS"/>
</dbReference>
<dbReference type="PROSITE" id="PS00107">
    <property type="entry name" value="PROTEIN_KINASE_ATP"/>
    <property type="match status" value="1"/>
</dbReference>
<reference evidence="9" key="1">
    <citation type="submission" date="2021-01" db="EMBL/GenBank/DDBJ databases">
        <authorList>
            <consortium name="Genoscope - CEA"/>
            <person name="William W."/>
        </authorList>
    </citation>
    <scope>NUCLEOTIDE SEQUENCE</scope>
</reference>
<keyword evidence="5 6" id="KW-0067">ATP-binding</keyword>
<dbReference type="SMART" id="SM00220">
    <property type="entry name" value="S_TKc"/>
    <property type="match status" value="1"/>
</dbReference>
<dbReference type="GO" id="GO:0005524">
    <property type="term" value="F:ATP binding"/>
    <property type="evidence" value="ECO:0007669"/>
    <property type="project" value="UniProtKB-UniRule"/>
</dbReference>
<keyword evidence="4" id="KW-0418">Kinase</keyword>
<dbReference type="AlphaFoldDB" id="A0A8S1P2H4"/>
<dbReference type="EMBL" id="CAJJDM010000103">
    <property type="protein sequence ID" value="CAD8096064.1"/>
    <property type="molecule type" value="Genomic_DNA"/>
</dbReference>
<evidence type="ECO:0000256" key="6">
    <source>
        <dbReference type="PROSITE-ProRule" id="PRU10141"/>
    </source>
</evidence>
<dbReference type="OMA" id="LIDWSIV"/>
<protein>
    <recommendedName>
        <fullName evidence="8">Protein kinase domain-containing protein</fullName>
    </recommendedName>
</protein>
<name>A0A8S1P2H4_PARPR</name>
<evidence type="ECO:0000313" key="10">
    <source>
        <dbReference type="Proteomes" id="UP000688137"/>
    </source>
</evidence>
<dbReference type="GO" id="GO:0004674">
    <property type="term" value="F:protein serine/threonine kinase activity"/>
    <property type="evidence" value="ECO:0007669"/>
    <property type="project" value="UniProtKB-KW"/>
</dbReference>
<dbReference type="InterPro" id="IPR017441">
    <property type="entry name" value="Protein_kinase_ATP_BS"/>
</dbReference>
<evidence type="ECO:0000256" key="3">
    <source>
        <dbReference type="ARBA" id="ARBA00022741"/>
    </source>
</evidence>
<dbReference type="PANTHER" id="PTHR24345">
    <property type="entry name" value="SERINE/THREONINE-PROTEIN KINASE PLK"/>
    <property type="match status" value="1"/>
</dbReference>
<evidence type="ECO:0000313" key="9">
    <source>
        <dbReference type="EMBL" id="CAD8096064.1"/>
    </source>
</evidence>